<feature type="coiled-coil region" evidence="1">
    <location>
        <begin position="132"/>
        <end position="214"/>
    </location>
</feature>
<feature type="coiled-coil region" evidence="1">
    <location>
        <begin position="239"/>
        <end position="294"/>
    </location>
</feature>
<evidence type="ECO:0000313" key="3">
    <source>
        <dbReference type="EMBL" id="ECZ3441567.1"/>
    </source>
</evidence>
<accession>A0A623TLI0</accession>
<evidence type="ECO:0000313" key="2">
    <source>
        <dbReference type="EMBL" id="EAL5700340.1"/>
    </source>
</evidence>
<name>A0A623TLI0_CAMJU</name>
<evidence type="ECO:0000256" key="1">
    <source>
        <dbReference type="SAM" id="Coils"/>
    </source>
</evidence>
<keyword evidence="1" id="KW-0175">Coiled coil</keyword>
<dbReference type="EMBL" id="AACPJH010000046">
    <property type="protein sequence ID" value="EAL5700340.1"/>
    <property type="molecule type" value="Genomic_DNA"/>
</dbReference>
<dbReference type="EMBL" id="AALEXM010000020">
    <property type="protein sequence ID" value="ECZ3441567.1"/>
    <property type="molecule type" value="Genomic_DNA"/>
</dbReference>
<sequence>MEETREETPKTILSEWQEQFQNKETEIEKTLEKEKSSEELQKELEELNKLNFQEDLENQEVLKSQLEKQLKLEDLPQEAKQTLEILEEKEKLDNDMRNFIELTTEYETPNEKRAFIENNLKEVRETPEINESLSILKEQDELQKEIDNTKEEMAREEKELKDQLENANKEKKGLSQEEYDEKFAEMEKEHAKKLKEMEEKMEKLEQNFENSIENLLNSTSLSAILKSLYEMDKSLHLILKEKENNFDELNRQREEKLNLAMQTEKTREVVIDFIKELHQKTKGVENGINEMNKERNFYYELDKLTKNPEKMDLKETQKLQEYINYIDKETPNFKENYPKKYKQTKKIIENNIKKTMDKAKVKTTNSQGQGISL</sequence>
<evidence type="ECO:0000313" key="4">
    <source>
        <dbReference type="EMBL" id="EDH3300772.1"/>
    </source>
</evidence>
<reference evidence="3" key="1">
    <citation type="submission" date="2019-09" db="EMBL/GenBank/DDBJ databases">
        <authorList>
            <consortium name="NARMS: The National Antimicrobial Resistance Monitoring System"/>
        </authorList>
    </citation>
    <scope>NUCLEOTIDE SEQUENCE</scope>
    <source>
        <strain evidence="3">FSIS11924229</strain>
    </source>
</reference>
<organism evidence="3">
    <name type="scientific">Campylobacter jejuni</name>
    <dbReference type="NCBI Taxonomy" id="197"/>
    <lineage>
        <taxon>Bacteria</taxon>
        <taxon>Pseudomonadati</taxon>
        <taxon>Campylobacterota</taxon>
        <taxon>Epsilonproteobacteria</taxon>
        <taxon>Campylobacterales</taxon>
        <taxon>Campylobacteraceae</taxon>
        <taxon>Campylobacter</taxon>
    </lineage>
</organism>
<dbReference type="RefSeq" id="WP_053871723.1">
    <property type="nucleotide sequence ID" value="NZ_CP012206.1"/>
</dbReference>
<reference evidence="4" key="2">
    <citation type="submission" date="2019-10" db="EMBL/GenBank/DDBJ databases">
        <authorList>
            <consortium name="PulseNet: The National Subtyping Network for Foodborne Disease Surveillance"/>
            <person name="Tarr C.L."/>
            <person name="Trees E."/>
            <person name="Katz L.S."/>
            <person name="Carleton-Romer H.A."/>
            <person name="Stroika S."/>
            <person name="Kucerova Z."/>
            <person name="Roache K.F."/>
            <person name="Sabol A.L."/>
            <person name="Besser J."/>
            <person name="Gerner-Smidt P."/>
        </authorList>
    </citation>
    <scope>NUCLEOTIDE SEQUENCE</scope>
    <source>
        <strain evidence="2">PNUSAC005012</strain>
        <strain evidence="4">PNUSAC012803</strain>
    </source>
</reference>
<dbReference type="AlphaFoldDB" id="A0A623TLI0"/>
<feature type="coiled-coil region" evidence="1">
    <location>
        <begin position="13"/>
        <end position="69"/>
    </location>
</feature>
<dbReference type="EMBL" id="AAMHFX010000011">
    <property type="protein sequence ID" value="EDH3300772.1"/>
    <property type="molecule type" value="Genomic_DNA"/>
</dbReference>
<protein>
    <submittedName>
        <fullName evidence="3">Uncharacterized protein</fullName>
    </submittedName>
</protein>
<comment type="caution">
    <text evidence="3">The sequence shown here is derived from an EMBL/GenBank/DDBJ whole genome shotgun (WGS) entry which is preliminary data.</text>
</comment>
<proteinExistence type="predicted"/>
<gene>
    <name evidence="2" type="ORF">DR713_08785</name>
    <name evidence="3" type="ORF">F7N65_08860</name>
    <name evidence="4" type="ORF">GC782_08040</name>
</gene>